<dbReference type="AlphaFoldDB" id="A0A6C0JXJ8"/>
<protein>
    <submittedName>
        <fullName evidence="2">Uncharacterized protein</fullName>
    </submittedName>
</protein>
<feature type="compositionally biased region" description="Basic and acidic residues" evidence="1">
    <location>
        <begin position="204"/>
        <end position="216"/>
    </location>
</feature>
<name>A0A6C0JXJ8_9ZZZZ</name>
<sequence>MEAAALLAFAGLGYVVTQLSGNKNKEQFQNPNPSGLSWGLDNVAYQDDTLTGNKPPASEPKPEARRGLMTSFKNPPATIFPDAKQVPQPFQEPISSSTPEVSLNPAGLEANPVYSDGGVYSELTGTKIDADKFTHNNMTPFFGGSVKQNVDAGANNGILDSYTGSGSLQIKKREQEQMFDSARSPYGVPFGLESSTDFIQSRINDPRNRSGERPFEPVRIGPAINEGFGTTGKGGFQQYEVNDYMMKNIKRTDDLRTSDNPKSTYNQPVVPGQHFIGGPAANSGEVRKYRPDTFYIDETGERFFVTTGDVIKETTRPTQVMKHVTRPETSAEFIGPAGAQEFGESYVVGSYHIPQTQQYGGAGYRNADMTSYTSANTDAPEADYGRSAIEIRPNERNLTGERVMGLNLVPADTGNVTVHYDDDARPTRRSEMVGNIRQTGTAVGYAQGAPAITVWDPNDVARTTVKEGTIHWNYMGGAASADAPSKLKVYDPDDIAKPTQKAQISAKSEYYGASNSVNKDFTSHDSAYNMRLNPNKQQIAKGRNPLHGNGGSLAVFDGAITQTTRRLDSDYVNDRTNAVNRVVGLTTGVGDIGKVNYKVPLKQDVYTVRNQREILSGIHENPLFATQDLTRNANHDEALYEEMLKGM</sequence>
<evidence type="ECO:0000256" key="1">
    <source>
        <dbReference type="SAM" id="MobiDB-lite"/>
    </source>
</evidence>
<evidence type="ECO:0000313" key="2">
    <source>
        <dbReference type="EMBL" id="QHU09536.1"/>
    </source>
</evidence>
<feature type="region of interest" description="Disordered" evidence="1">
    <location>
        <begin position="202"/>
        <end position="232"/>
    </location>
</feature>
<feature type="region of interest" description="Disordered" evidence="1">
    <location>
        <begin position="89"/>
        <end position="108"/>
    </location>
</feature>
<proteinExistence type="predicted"/>
<reference evidence="2" key="1">
    <citation type="journal article" date="2020" name="Nature">
        <title>Giant virus diversity and host interactions through global metagenomics.</title>
        <authorList>
            <person name="Schulz F."/>
            <person name="Roux S."/>
            <person name="Paez-Espino D."/>
            <person name="Jungbluth S."/>
            <person name="Walsh D.A."/>
            <person name="Denef V.J."/>
            <person name="McMahon K.D."/>
            <person name="Konstantinidis K.T."/>
            <person name="Eloe-Fadrosh E.A."/>
            <person name="Kyrpides N.C."/>
            <person name="Woyke T."/>
        </authorList>
    </citation>
    <scope>NUCLEOTIDE SEQUENCE</scope>
    <source>
        <strain evidence="2">GVMAG-S-1101164-105</strain>
    </source>
</reference>
<organism evidence="2">
    <name type="scientific">viral metagenome</name>
    <dbReference type="NCBI Taxonomy" id="1070528"/>
    <lineage>
        <taxon>unclassified sequences</taxon>
        <taxon>metagenomes</taxon>
        <taxon>organismal metagenomes</taxon>
    </lineage>
</organism>
<dbReference type="EMBL" id="MN740738">
    <property type="protein sequence ID" value="QHU09536.1"/>
    <property type="molecule type" value="Genomic_DNA"/>
</dbReference>
<accession>A0A6C0JXJ8</accession>